<dbReference type="InterPro" id="IPR000620">
    <property type="entry name" value="EamA_dom"/>
</dbReference>
<feature type="transmembrane region" description="Helical" evidence="1">
    <location>
        <begin position="171"/>
        <end position="193"/>
    </location>
</feature>
<protein>
    <submittedName>
        <fullName evidence="3">EamA family transporter</fullName>
    </submittedName>
</protein>
<feature type="transmembrane region" description="Helical" evidence="1">
    <location>
        <begin position="60"/>
        <end position="81"/>
    </location>
</feature>
<feature type="transmembrane region" description="Helical" evidence="1">
    <location>
        <begin position="205"/>
        <end position="223"/>
    </location>
</feature>
<dbReference type="Proteomes" id="UP000260351">
    <property type="component" value="Unassembled WGS sequence"/>
</dbReference>
<name>A0A3E1K850_9GAMM</name>
<gene>
    <name evidence="3" type="ORF">DZC52_09195</name>
</gene>
<dbReference type="PANTHER" id="PTHR22911:SF130">
    <property type="entry name" value="BIOTIN TRANSPORTER"/>
    <property type="match status" value="1"/>
</dbReference>
<feature type="transmembrane region" description="Helical" evidence="1">
    <location>
        <begin position="87"/>
        <end position="106"/>
    </location>
</feature>
<feature type="transmembrane region" description="Helical" evidence="1">
    <location>
        <begin position="115"/>
        <end position="133"/>
    </location>
</feature>
<reference evidence="3 4" key="1">
    <citation type="submission" date="2018-08" db="EMBL/GenBank/DDBJ databases">
        <title>Wenzhouxiangella salilacus sp. nov., a novel bacterium isolated from a saline lake in Xinjiang Province, China.</title>
        <authorList>
            <person name="Han S."/>
        </authorList>
    </citation>
    <scope>NUCLEOTIDE SEQUENCE [LARGE SCALE GENOMIC DNA]</scope>
    <source>
        <strain evidence="3 4">XDB06</strain>
    </source>
</reference>
<dbReference type="AlphaFoldDB" id="A0A3E1K850"/>
<dbReference type="GO" id="GO:0016020">
    <property type="term" value="C:membrane"/>
    <property type="evidence" value="ECO:0007669"/>
    <property type="project" value="InterPro"/>
</dbReference>
<dbReference type="SUPFAM" id="SSF103481">
    <property type="entry name" value="Multidrug resistance efflux transporter EmrE"/>
    <property type="match status" value="2"/>
</dbReference>
<dbReference type="EMBL" id="QUZK01000037">
    <property type="protein sequence ID" value="RFF30244.1"/>
    <property type="molecule type" value="Genomic_DNA"/>
</dbReference>
<evidence type="ECO:0000256" key="1">
    <source>
        <dbReference type="SAM" id="Phobius"/>
    </source>
</evidence>
<comment type="caution">
    <text evidence="3">The sequence shown here is derived from an EMBL/GenBank/DDBJ whole genome shotgun (WGS) entry which is preliminary data.</text>
</comment>
<feature type="transmembrane region" description="Helical" evidence="1">
    <location>
        <begin position="235"/>
        <end position="254"/>
    </location>
</feature>
<feature type="transmembrane region" description="Helical" evidence="1">
    <location>
        <begin position="260"/>
        <end position="278"/>
    </location>
</feature>
<keyword evidence="1" id="KW-0812">Transmembrane</keyword>
<evidence type="ECO:0000259" key="2">
    <source>
        <dbReference type="Pfam" id="PF00892"/>
    </source>
</evidence>
<organism evidence="3 4">
    <name type="scientific">Wenzhouxiangella sediminis</name>
    <dbReference type="NCBI Taxonomy" id="1792836"/>
    <lineage>
        <taxon>Bacteria</taxon>
        <taxon>Pseudomonadati</taxon>
        <taxon>Pseudomonadota</taxon>
        <taxon>Gammaproteobacteria</taxon>
        <taxon>Chromatiales</taxon>
        <taxon>Wenzhouxiangellaceae</taxon>
        <taxon>Wenzhouxiangella</taxon>
    </lineage>
</organism>
<keyword evidence="4" id="KW-1185">Reference proteome</keyword>
<evidence type="ECO:0000313" key="4">
    <source>
        <dbReference type="Proteomes" id="UP000260351"/>
    </source>
</evidence>
<feature type="domain" description="EamA" evidence="2">
    <location>
        <begin position="3"/>
        <end position="129"/>
    </location>
</feature>
<dbReference type="Pfam" id="PF00892">
    <property type="entry name" value="EamA"/>
    <property type="match status" value="1"/>
</dbReference>
<dbReference type="PANTHER" id="PTHR22911">
    <property type="entry name" value="ACYL-MALONYL CONDENSING ENZYME-RELATED"/>
    <property type="match status" value="1"/>
</dbReference>
<dbReference type="RefSeq" id="WP_116650845.1">
    <property type="nucleotide sequence ID" value="NZ_QUZK01000037.1"/>
</dbReference>
<evidence type="ECO:0000313" key="3">
    <source>
        <dbReference type="EMBL" id="RFF30244.1"/>
    </source>
</evidence>
<dbReference type="InterPro" id="IPR037185">
    <property type="entry name" value="EmrE-like"/>
</dbReference>
<proteinExistence type="predicted"/>
<feature type="transmembrane region" description="Helical" evidence="1">
    <location>
        <begin position="29"/>
        <end position="48"/>
    </location>
</feature>
<keyword evidence="1" id="KW-0472">Membrane</keyword>
<dbReference type="OrthoDB" id="1412048at2"/>
<feature type="transmembrane region" description="Helical" evidence="1">
    <location>
        <begin position="139"/>
        <end position="159"/>
    </location>
</feature>
<keyword evidence="1" id="KW-1133">Transmembrane helix</keyword>
<sequence>MSLLWIVTLVWAFSFSLIGVYLSGQVDNFVSVFLRVLFALAVFAPLLVRARPGWKAGGALMAVGAVQIGLMYLFLFHAYGYLSVPELLLFTIFTPLYVTLIDEVLLGRRHVAGRFWLGAVLAVGGAAIIRFGAVSPDFLAGFALVQGANLCFAAGQVAYKRLELGGTVSQVQAFGLFFLGAVVVAGLGVLLFADHSHWPATALQWSVLLWLGLGASGLGYLGWNLGAKRVNTGQLAAMNNMLIPAGILVNFAFWNREVDWLRVVAGGAVIGLAVWVCGRHSRAASPVE</sequence>
<accession>A0A3E1K850</accession>